<dbReference type="Pfam" id="PF13639">
    <property type="entry name" value="zf-RING_2"/>
    <property type="match status" value="1"/>
</dbReference>
<evidence type="ECO:0000256" key="12">
    <source>
        <dbReference type="ARBA" id="ARBA00023136"/>
    </source>
</evidence>
<comment type="catalytic activity">
    <reaction evidence="1">
        <text>S-ubiquitinyl-[E2 ubiquitin-conjugating enzyme]-L-cysteine + [acceptor protein]-L-lysine = [E2 ubiquitin-conjugating enzyme]-L-cysteine + N(6)-ubiquitinyl-[acceptor protein]-L-lysine.</text>
        <dbReference type="EC" id="2.3.2.27"/>
    </reaction>
</comment>
<feature type="compositionally biased region" description="Low complexity" evidence="15">
    <location>
        <begin position="163"/>
        <end position="178"/>
    </location>
</feature>
<dbReference type="STRING" id="429701.A0A2G9HVC4"/>
<feature type="region of interest" description="Disordered" evidence="15">
    <location>
        <begin position="151"/>
        <end position="178"/>
    </location>
</feature>
<evidence type="ECO:0000256" key="14">
    <source>
        <dbReference type="PROSITE-ProRule" id="PRU00175"/>
    </source>
</evidence>
<gene>
    <name evidence="18" type="ORF">CDL12_05817</name>
</gene>
<dbReference type="CDD" id="cd16461">
    <property type="entry name" value="RING-H2_EL5-like"/>
    <property type="match status" value="1"/>
</dbReference>
<dbReference type="PROSITE" id="PS50089">
    <property type="entry name" value="ZF_RING_2"/>
    <property type="match status" value="1"/>
</dbReference>
<dbReference type="InterPro" id="IPR013083">
    <property type="entry name" value="Znf_RING/FYVE/PHD"/>
</dbReference>
<evidence type="ECO:0000259" key="17">
    <source>
        <dbReference type="PROSITE" id="PS50089"/>
    </source>
</evidence>
<keyword evidence="9" id="KW-0833">Ubl conjugation pathway</keyword>
<comment type="similarity">
    <text evidence="13">Belongs to the RING-type zinc finger family. ATL subfamily.</text>
</comment>
<dbReference type="PANTHER" id="PTHR46913">
    <property type="entry name" value="RING-H2 FINGER PROTEIN ATL16"/>
    <property type="match status" value="1"/>
</dbReference>
<dbReference type="EC" id="2.3.2.27" evidence="4"/>
<accession>A0A2G9HVC4</accession>
<dbReference type="UniPathway" id="UPA00143"/>
<evidence type="ECO:0000256" key="6">
    <source>
        <dbReference type="ARBA" id="ARBA00022692"/>
    </source>
</evidence>
<dbReference type="InterPro" id="IPR044600">
    <property type="entry name" value="ATL1/ATL16-like"/>
</dbReference>
<evidence type="ECO:0000256" key="8">
    <source>
        <dbReference type="ARBA" id="ARBA00022771"/>
    </source>
</evidence>
<feature type="transmembrane region" description="Helical" evidence="16">
    <location>
        <begin position="20"/>
        <end position="42"/>
    </location>
</feature>
<dbReference type="SMART" id="SM00184">
    <property type="entry name" value="RING"/>
    <property type="match status" value="1"/>
</dbReference>
<dbReference type="SUPFAM" id="SSF57850">
    <property type="entry name" value="RING/U-box"/>
    <property type="match status" value="1"/>
</dbReference>
<evidence type="ECO:0000256" key="3">
    <source>
        <dbReference type="ARBA" id="ARBA00004906"/>
    </source>
</evidence>
<evidence type="ECO:0000256" key="7">
    <source>
        <dbReference type="ARBA" id="ARBA00022723"/>
    </source>
</evidence>
<comment type="caution">
    <text evidence="18">The sequence shown here is derived from an EMBL/GenBank/DDBJ whole genome shotgun (WGS) entry which is preliminary data.</text>
</comment>
<keyword evidence="11 16" id="KW-1133">Transmembrane helix</keyword>
<name>A0A2G9HVC4_9LAMI</name>
<evidence type="ECO:0000256" key="5">
    <source>
        <dbReference type="ARBA" id="ARBA00022679"/>
    </source>
</evidence>
<keyword evidence="8 14" id="KW-0863">Zinc-finger</keyword>
<keyword evidence="6 16" id="KW-0812">Transmembrane</keyword>
<reference evidence="19" key="1">
    <citation type="journal article" date="2018" name="Gigascience">
        <title>Genome assembly of the Pink Ipe (Handroanthus impetiginosus, Bignoniaceae), a highly valued, ecologically keystone Neotropical timber forest tree.</title>
        <authorList>
            <person name="Silva-Junior O.B."/>
            <person name="Grattapaglia D."/>
            <person name="Novaes E."/>
            <person name="Collevatti R.G."/>
        </authorList>
    </citation>
    <scope>NUCLEOTIDE SEQUENCE [LARGE SCALE GENOMIC DNA]</scope>
    <source>
        <strain evidence="19">cv. UFG-1</strain>
    </source>
</reference>
<keyword evidence="10" id="KW-0862">Zinc</keyword>
<dbReference type="GO" id="GO:0061630">
    <property type="term" value="F:ubiquitin protein ligase activity"/>
    <property type="evidence" value="ECO:0007669"/>
    <property type="project" value="UniProtKB-EC"/>
</dbReference>
<evidence type="ECO:0000256" key="11">
    <source>
        <dbReference type="ARBA" id="ARBA00022989"/>
    </source>
</evidence>
<dbReference type="EMBL" id="NKXS01000937">
    <property type="protein sequence ID" value="PIN21472.1"/>
    <property type="molecule type" value="Genomic_DNA"/>
</dbReference>
<dbReference type="Gene3D" id="3.30.40.10">
    <property type="entry name" value="Zinc/RING finger domain, C3HC4 (zinc finger)"/>
    <property type="match status" value="1"/>
</dbReference>
<dbReference type="AlphaFoldDB" id="A0A2G9HVC4"/>
<keyword evidence="5" id="KW-0808">Transferase</keyword>
<feature type="domain" description="RING-type" evidence="17">
    <location>
        <begin position="96"/>
        <end position="138"/>
    </location>
</feature>
<dbReference type="OrthoDB" id="8062037at2759"/>
<keyword evidence="7" id="KW-0479">Metal-binding</keyword>
<sequence length="270" mass="30094">MDSINSPPMTQSSRGTLFMSPLMISMLGIVVTSTAITLYHLFLIKYCMRRHGGVTSIMTPRLTDGSCYTGIQPNVLEKIPIFTFSVVKRKIDQDECVVCLGELEDEDKVRLLPLCKHAFHVKCIDQWFQRNANCPICRSIPGETNVEFSLESHRTNDLDPEGGESSPSHSSRDSSSPRAQSFGLLRHCVSLVLPPTADMRSPLRLKRSFSMDQSFVVVNVQNDTASSSDRGMLTRSRSLSPFGRVPSKWLKSFSRLRVGKGSSNVTILPH</sequence>
<evidence type="ECO:0000256" key="1">
    <source>
        <dbReference type="ARBA" id="ARBA00000900"/>
    </source>
</evidence>
<evidence type="ECO:0000256" key="16">
    <source>
        <dbReference type="SAM" id="Phobius"/>
    </source>
</evidence>
<comment type="pathway">
    <text evidence="3">Protein modification; protein ubiquitination.</text>
</comment>
<evidence type="ECO:0000256" key="2">
    <source>
        <dbReference type="ARBA" id="ARBA00004167"/>
    </source>
</evidence>
<protein>
    <recommendedName>
        <fullName evidence="4">RING-type E3 ubiquitin transferase</fullName>
        <ecNumber evidence="4">2.3.2.27</ecNumber>
    </recommendedName>
</protein>
<dbReference type="InterPro" id="IPR001841">
    <property type="entry name" value="Znf_RING"/>
</dbReference>
<proteinExistence type="inferred from homology"/>
<dbReference type="GO" id="GO:0016567">
    <property type="term" value="P:protein ubiquitination"/>
    <property type="evidence" value="ECO:0007669"/>
    <property type="project" value="UniProtKB-UniPathway"/>
</dbReference>
<evidence type="ECO:0000256" key="4">
    <source>
        <dbReference type="ARBA" id="ARBA00012483"/>
    </source>
</evidence>
<evidence type="ECO:0000256" key="15">
    <source>
        <dbReference type="SAM" id="MobiDB-lite"/>
    </source>
</evidence>
<organism evidence="18 19">
    <name type="scientific">Handroanthus impetiginosus</name>
    <dbReference type="NCBI Taxonomy" id="429701"/>
    <lineage>
        <taxon>Eukaryota</taxon>
        <taxon>Viridiplantae</taxon>
        <taxon>Streptophyta</taxon>
        <taxon>Embryophyta</taxon>
        <taxon>Tracheophyta</taxon>
        <taxon>Spermatophyta</taxon>
        <taxon>Magnoliopsida</taxon>
        <taxon>eudicotyledons</taxon>
        <taxon>Gunneridae</taxon>
        <taxon>Pentapetalae</taxon>
        <taxon>asterids</taxon>
        <taxon>lamiids</taxon>
        <taxon>Lamiales</taxon>
        <taxon>Bignoniaceae</taxon>
        <taxon>Crescentiina</taxon>
        <taxon>Tabebuia alliance</taxon>
        <taxon>Handroanthus</taxon>
    </lineage>
</organism>
<dbReference type="GO" id="GO:0008270">
    <property type="term" value="F:zinc ion binding"/>
    <property type="evidence" value="ECO:0007669"/>
    <property type="project" value="UniProtKB-KW"/>
</dbReference>
<evidence type="ECO:0000313" key="18">
    <source>
        <dbReference type="EMBL" id="PIN21472.1"/>
    </source>
</evidence>
<dbReference type="GO" id="GO:0016020">
    <property type="term" value="C:membrane"/>
    <property type="evidence" value="ECO:0007669"/>
    <property type="project" value="UniProtKB-SubCell"/>
</dbReference>
<comment type="subcellular location">
    <subcellularLocation>
        <location evidence="2">Membrane</location>
        <topology evidence="2">Single-pass membrane protein</topology>
    </subcellularLocation>
</comment>
<evidence type="ECO:0000256" key="10">
    <source>
        <dbReference type="ARBA" id="ARBA00022833"/>
    </source>
</evidence>
<evidence type="ECO:0000256" key="9">
    <source>
        <dbReference type="ARBA" id="ARBA00022786"/>
    </source>
</evidence>
<dbReference type="Proteomes" id="UP000231279">
    <property type="component" value="Unassembled WGS sequence"/>
</dbReference>
<dbReference type="PANTHER" id="PTHR46913:SF1">
    <property type="entry name" value="RING-H2 FINGER PROTEIN ATL16"/>
    <property type="match status" value="1"/>
</dbReference>
<evidence type="ECO:0000313" key="19">
    <source>
        <dbReference type="Proteomes" id="UP000231279"/>
    </source>
</evidence>
<keyword evidence="19" id="KW-1185">Reference proteome</keyword>
<keyword evidence="12 16" id="KW-0472">Membrane</keyword>
<evidence type="ECO:0000256" key="13">
    <source>
        <dbReference type="ARBA" id="ARBA00024209"/>
    </source>
</evidence>